<dbReference type="RefSeq" id="WP_006963183.1">
    <property type="nucleotide sequence ID" value="NZ_CP009264.1"/>
</dbReference>
<dbReference type="AlphaFoldDB" id="A0A097QN92"/>
<keyword evidence="1" id="KW-0812">Transmembrane</keyword>
<dbReference type="EMBL" id="JXXR01000005">
    <property type="protein sequence ID" value="KJY75748.1"/>
    <property type="molecule type" value="Genomic_DNA"/>
</dbReference>
<evidence type="ECO:0000256" key="1">
    <source>
        <dbReference type="SAM" id="Phobius"/>
    </source>
</evidence>
<keyword evidence="1" id="KW-1133">Transmembrane helix</keyword>
<reference evidence="3" key="2">
    <citation type="journal article" date="2015" name="BMC Genomics">
        <title>Genome mining reveals unlocked bioactive potential of marine Gram-negative bacteria.</title>
        <authorList>
            <person name="Machado H."/>
            <person name="Sonnenschein E.C."/>
            <person name="Melchiorsen J."/>
            <person name="Gram L."/>
        </authorList>
    </citation>
    <scope>NUCLEOTIDE SEQUENCE</scope>
    <source>
        <strain evidence="3">S2052</strain>
    </source>
</reference>
<organism evidence="3">
    <name type="scientific">Vibrio coralliilyticus</name>
    <dbReference type="NCBI Taxonomy" id="190893"/>
    <lineage>
        <taxon>Bacteria</taxon>
        <taxon>Pseudomonadati</taxon>
        <taxon>Pseudomonadota</taxon>
        <taxon>Gammaproteobacteria</taxon>
        <taxon>Vibrionales</taxon>
        <taxon>Vibrionaceae</taxon>
        <taxon>Vibrio</taxon>
    </lineage>
</organism>
<evidence type="ECO:0000313" key="6">
    <source>
        <dbReference type="Proteomes" id="UP000576645"/>
    </source>
</evidence>
<dbReference type="GeneID" id="93940108"/>
<dbReference type="EMBL" id="CP009617">
    <property type="protein sequence ID" value="AIW20130.1"/>
    <property type="molecule type" value="Genomic_DNA"/>
</dbReference>
<reference evidence="4 6" key="3">
    <citation type="submission" date="2019-09" db="EMBL/GenBank/DDBJ databases">
        <title>Draft genome sequencing and comparative genomics of hatchery-associated Vibrios.</title>
        <authorList>
            <person name="Kehlet-Delgado H."/>
            <person name="Mueller R.S."/>
        </authorList>
    </citation>
    <scope>NUCLEOTIDE SEQUENCE [LARGE SCALE GENOMIC DNA]</scope>
    <source>
        <strain evidence="4 6">09-121-3</strain>
    </source>
</reference>
<sequence>MFELIFVLVFIATLLVTGLTMFTVFAAAGFALMVMVLLGMVGAVIKLIPWLIVIAVGIWFFKNYVYSHR</sequence>
<dbReference type="OrthoDB" id="5894062at2"/>
<keyword evidence="5" id="KW-1185">Reference proteome</keyword>
<dbReference type="Pfam" id="PF09583">
    <property type="entry name" value="Phageshock_PspG"/>
    <property type="match status" value="1"/>
</dbReference>
<dbReference type="eggNOG" id="ENOG5031NI1">
    <property type="taxonomic scope" value="Bacteria"/>
</dbReference>
<evidence type="ECO:0000313" key="4">
    <source>
        <dbReference type="EMBL" id="NOJ24146.1"/>
    </source>
</evidence>
<dbReference type="KEGG" id="vcy:IX92_14335"/>
<dbReference type="Proteomes" id="UP000576645">
    <property type="component" value="Unassembled WGS sequence"/>
</dbReference>
<proteinExistence type="predicted"/>
<keyword evidence="1" id="KW-0472">Membrane</keyword>
<accession>A0A097QN92</accession>
<protein>
    <submittedName>
        <fullName evidence="4">Envelope stress response protein PspG</fullName>
    </submittedName>
    <submittedName>
        <fullName evidence="3">Phage-shock protein</fullName>
    </submittedName>
</protein>
<gene>
    <name evidence="4" type="primary">pspG</name>
    <name evidence="4" type="ORF">F0238_15525</name>
    <name evidence="2" type="ORF">IX92_14335</name>
    <name evidence="3" type="ORF">TW71_06785</name>
</gene>
<reference evidence="2 5" key="1">
    <citation type="submission" date="2014-10" db="EMBL/GenBank/DDBJ databases">
        <title>The Complete Genome Sequence for the Shellfish Pathogen Vibrio coralliilyticus RE98 Isolated from a Shellfish Hatchery.</title>
        <authorList>
            <person name="Richards G.P."/>
            <person name="Bono J.L."/>
            <person name="Watson M.A."/>
            <person name="Needleman D.S."/>
        </authorList>
    </citation>
    <scope>NUCLEOTIDE SEQUENCE [LARGE SCALE GENOMIC DNA]</scope>
    <source>
        <strain evidence="2 5">RE98</strain>
    </source>
</reference>
<dbReference type="InterPro" id="IPR014318">
    <property type="entry name" value="Phageshock_PspG"/>
</dbReference>
<dbReference type="KEGG" id="vct:JV59_37575"/>
<evidence type="ECO:0000313" key="3">
    <source>
        <dbReference type="EMBL" id="KJY75748.1"/>
    </source>
</evidence>
<dbReference type="Proteomes" id="UP000030081">
    <property type="component" value="Chromosome 1"/>
</dbReference>
<evidence type="ECO:0000313" key="2">
    <source>
        <dbReference type="EMBL" id="AIW20130.1"/>
    </source>
</evidence>
<dbReference type="EMBL" id="VTXP01000007">
    <property type="protein sequence ID" value="NOJ24146.1"/>
    <property type="molecule type" value="Genomic_DNA"/>
</dbReference>
<feature type="transmembrane region" description="Helical" evidence="1">
    <location>
        <begin position="36"/>
        <end position="61"/>
    </location>
</feature>
<evidence type="ECO:0000313" key="5">
    <source>
        <dbReference type="Proteomes" id="UP000030081"/>
    </source>
</evidence>
<dbReference type="STRING" id="190893.BA953_07385"/>
<dbReference type="NCBIfam" id="TIGR02975">
    <property type="entry name" value="phageshock_pspG"/>
    <property type="match status" value="1"/>
</dbReference>
<name>A0A097QN92_9VIBR</name>